<reference evidence="2 3" key="1">
    <citation type="submission" date="2018-11" db="EMBL/GenBank/DDBJ databases">
        <authorList>
            <consortium name="Pathogen Informatics"/>
        </authorList>
    </citation>
    <scope>NUCLEOTIDE SEQUENCE [LARGE SCALE GENOMIC DNA]</scope>
</reference>
<dbReference type="EMBL" id="UYSL01012920">
    <property type="protein sequence ID" value="VDL68993.1"/>
    <property type="molecule type" value="Genomic_DNA"/>
</dbReference>
<name>A0A3P7AS52_NIPBR</name>
<feature type="region of interest" description="Disordered" evidence="1">
    <location>
        <begin position="1"/>
        <end position="28"/>
    </location>
</feature>
<protein>
    <submittedName>
        <fullName evidence="2">Uncharacterized protein</fullName>
    </submittedName>
</protein>
<gene>
    <name evidence="2" type="ORF">NBR_LOCUS5404</name>
</gene>
<feature type="compositionally biased region" description="Basic and acidic residues" evidence="1">
    <location>
        <begin position="17"/>
        <end position="28"/>
    </location>
</feature>
<evidence type="ECO:0000313" key="2">
    <source>
        <dbReference type="EMBL" id="VDL68993.1"/>
    </source>
</evidence>
<dbReference type="AlphaFoldDB" id="A0A3P7AS52"/>
<dbReference type="Proteomes" id="UP000271162">
    <property type="component" value="Unassembled WGS sequence"/>
</dbReference>
<organism evidence="2 3">
    <name type="scientific">Nippostrongylus brasiliensis</name>
    <name type="common">Rat hookworm</name>
    <dbReference type="NCBI Taxonomy" id="27835"/>
    <lineage>
        <taxon>Eukaryota</taxon>
        <taxon>Metazoa</taxon>
        <taxon>Ecdysozoa</taxon>
        <taxon>Nematoda</taxon>
        <taxon>Chromadorea</taxon>
        <taxon>Rhabditida</taxon>
        <taxon>Rhabditina</taxon>
        <taxon>Rhabditomorpha</taxon>
        <taxon>Strongyloidea</taxon>
        <taxon>Heligmosomidae</taxon>
        <taxon>Nippostrongylus</taxon>
    </lineage>
</organism>
<sequence length="100" mass="11279">MHFRPGAGEQLESTPIRTDHRQSRRDRTVVVQRHLRTYHSTNSDETVGLSIQLHPKLHLCSRAAPSTTLKGKSVRRPSCFASSLKEKRCCSIVVVTNRGD</sequence>
<evidence type="ECO:0000313" key="3">
    <source>
        <dbReference type="Proteomes" id="UP000271162"/>
    </source>
</evidence>
<proteinExistence type="predicted"/>
<accession>A0A3P7AS52</accession>
<evidence type="ECO:0000256" key="1">
    <source>
        <dbReference type="SAM" id="MobiDB-lite"/>
    </source>
</evidence>
<keyword evidence="3" id="KW-1185">Reference proteome</keyword>